<reference evidence="2 3" key="1">
    <citation type="submission" date="2024-06" db="EMBL/GenBank/DDBJ databases">
        <authorList>
            <person name="Kraege A."/>
            <person name="Thomma B."/>
        </authorList>
    </citation>
    <scope>NUCLEOTIDE SEQUENCE [LARGE SCALE GENOMIC DNA]</scope>
</reference>
<evidence type="ECO:0000313" key="3">
    <source>
        <dbReference type="Proteomes" id="UP001497392"/>
    </source>
</evidence>
<evidence type="ECO:0000256" key="1">
    <source>
        <dbReference type="SAM" id="Coils"/>
    </source>
</evidence>
<name>A0ABP1FXX0_9CHLO</name>
<comment type="caution">
    <text evidence="2">The sequence shown here is derived from an EMBL/GenBank/DDBJ whole genome shotgun (WGS) entry which is preliminary data.</text>
</comment>
<dbReference type="EMBL" id="CAXHTA020000009">
    <property type="protein sequence ID" value="CAL5223919.1"/>
    <property type="molecule type" value="Genomic_DNA"/>
</dbReference>
<evidence type="ECO:0000313" key="2">
    <source>
        <dbReference type="EMBL" id="CAL5223919.1"/>
    </source>
</evidence>
<accession>A0ABP1FXX0</accession>
<protein>
    <submittedName>
        <fullName evidence="2">G6518 protein</fullName>
    </submittedName>
</protein>
<keyword evidence="1" id="KW-0175">Coiled coil</keyword>
<gene>
    <name evidence="2" type="primary">g6518</name>
    <name evidence="2" type="ORF">VP750_LOCUS5578</name>
</gene>
<proteinExistence type="predicted"/>
<keyword evidence="3" id="KW-1185">Reference proteome</keyword>
<dbReference type="Proteomes" id="UP001497392">
    <property type="component" value="Unassembled WGS sequence"/>
</dbReference>
<dbReference type="SUPFAM" id="SSF90257">
    <property type="entry name" value="Myosin rod fragments"/>
    <property type="match status" value="1"/>
</dbReference>
<organism evidence="2 3">
    <name type="scientific">Coccomyxa viridis</name>
    <dbReference type="NCBI Taxonomy" id="1274662"/>
    <lineage>
        <taxon>Eukaryota</taxon>
        <taxon>Viridiplantae</taxon>
        <taxon>Chlorophyta</taxon>
        <taxon>core chlorophytes</taxon>
        <taxon>Trebouxiophyceae</taxon>
        <taxon>Trebouxiophyceae incertae sedis</taxon>
        <taxon>Coccomyxaceae</taxon>
        <taxon>Coccomyxa</taxon>
    </lineage>
</organism>
<feature type="coiled-coil region" evidence="1">
    <location>
        <begin position="6"/>
        <end position="156"/>
    </location>
</feature>
<sequence>MIINQAAELDAQLQLTTAENVQLEAARAEVTHQLAEAQGAIADLAAEKQALEGSLAATKASLQASEARLLEIHELEKRIKATSEELAGAESEGKEAASTAAAVQTALQDELEQARTEMQAASAAGIAKEAALSEEKAALEGRLRKVTAAYHILEDEAFITWAKMETQDINRLRADMVTSMKWAEMAARQLWPQRARASALNSIVQLCASGESLATETKQREESCLEQLERRLESAVPYSERGEIQKLGTSSPQLPTSGSQRVEDFSQHLDLFMREVINRAIV</sequence>